<dbReference type="AlphaFoldDB" id="A0A7X0D9W1"/>
<sequence>MGKLLKTAMEQKQFYIDKLMKAGEINASQFHHWTVAELRRKYEQYEERAYGKESN</sequence>
<dbReference type="Proteomes" id="UP000523528">
    <property type="component" value="Unassembled WGS sequence"/>
</dbReference>
<keyword evidence="2" id="KW-1185">Reference proteome</keyword>
<proteinExistence type="predicted"/>
<evidence type="ECO:0000313" key="2">
    <source>
        <dbReference type="Proteomes" id="UP000523528"/>
    </source>
</evidence>
<evidence type="ECO:0008006" key="3">
    <source>
        <dbReference type="Google" id="ProtNLM"/>
    </source>
</evidence>
<protein>
    <recommendedName>
        <fullName evidence="3">Fur-regulated basic protein FbpA</fullName>
    </recommendedName>
</protein>
<dbReference type="EMBL" id="JACHES010000006">
    <property type="protein sequence ID" value="MBB6176900.1"/>
    <property type="molecule type" value="Genomic_DNA"/>
</dbReference>
<comment type="caution">
    <text evidence="1">The sequence shown here is derived from an EMBL/GenBank/DDBJ whole genome shotgun (WGS) entry which is preliminary data.</text>
</comment>
<organism evidence="1 2">
    <name type="scientific">Anoxybacillus tengchongensis</name>
    <dbReference type="NCBI Taxonomy" id="576944"/>
    <lineage>
        <taxon>Bacteria</taxon>
        <taxon>Bacillati</taxon>
        <taxon>Bacillota</taxon>
        <taxon>Bacilli</taxon>
        <taxon>Bacillales</taxon>
        <taxon>Anoxybacillaceae</taxon>
        <taxon>Anoxybacillus</taxon>
    </lineage>
</organism>
<name>A0A7X0D9W1_9BACL</name>
<accession>A0A7X0D9W1</accession>
<reference evidence="1 2" key="1">
    <citation type="submission" date="2020-08" db="EMBL/GenBank/DDBJ databases">
        <title>Genomic Encyclopedia of Type Strains, Phase IV (KMG-IV): sequencing the most valuable type-strain genomes for metagenomic binning, comparative biology and taxonomic classification.</title>
        <authorList>
            <person name="Goeker M."/>
        </authorList>
    </citation>
    <scope>NUCLEOTIDE SEQUENCE [LARGE SCALE GENOMIC DNA]</scope>
    <source>
        <strain evidence="1 2">DSM 23211</strain>
    </source>
</reference>
<gene>
    <name evidence="1" type="ORF">HNQ82_001730</name>
</gene>
<evidence type="ECO:0000313" key="1">
    <source>
        <dbReference type="EMBL" id="MBB6176900.1"/>
    </source>
</evidence>
<dbReference type="RefSeq" id="WP_183248817.1">
    <property type="nucleotide sequence ID" value="NZ_JACHES010000006.1"/>
</dbReference>